<keyword evidence="2" id="KW-1185">Reference proteome</keyword>
<organism evidence="2 3">
    <name type="scientific">Ditylenchus dipsaci</name>
    <dbReference type="NCBI Taxonomy" id="166011"/>
    <lineage>
        <taxon>Eukaryota</taxon>
        <taxon>Metazoa</taxon>
        <taxon>Ecdysozoa</taxon>
        <taxon>Nematoda</taxon>
        <taxon>Chromadorea</taxon>
        <taxon>Rhabditida</taxon>
        <taxon>Tylenchina</taxon>
        <taxon>Tylenchomorpha</taxon>
        <taxon>Sphaerularioidea</taxon>
        <taxon>Anguinidae</taxon>
        <taxon>Anguininae</taxon>
        <taxon>Ditylenchus</taxon>
    </lineage>
</organism>
<protein>
    <submittedName>
        <fullName evidence="3">Uncharacterized protein</fullName>
    </submittedName>
</protein>
<dbReference type="WBParaSite" id="jg19906">
    <property type="protein sequence ID" value="jg19906"/>
    <property type="gene ID" value="jg19906"/>
</dbReference>
<evidence type="ECO:0000256" key="1">
    <source>
        <dbReference type="SAM" id="SignalP"/>
    </source>
</evidence>
<keyword evidence="1" id="KW-0732">Signal</keyword>
<dbReference type="AlphaFoldDB" id="A0A915DHB5"/>
<proteinExistence type="predicted"/>
<feature type="chain" id="PRO_5036903775" evidence="1">
    <location>
        <begin position="18"/>
        <end position="86"/>
    </location>
</feature>
<reference evidence="3" key="1">
    <citation type="submission" date="2022-11" db="UniProtKB">
        <authorList>
            <consortium name="WormBaseParasite"/>
        </authorList>
    </citation>
    <scope>IDENTIFICATION</scope>
</reference>
<name>A0A915DHB5_9BILA</name>
<accession>A0A915DHB5</accession>
<evidence type="ECO:0000313" key="3">
    <source>
        <dbReference type="WBParaSite" id="jg19906"/>
    </source>
</evidence>
<dbReference type="Proteomes" id="UP000887574">
    <property type="component" value="Unplaced"/>
</dbReference>
<evidence type="ECO:0000313" key="2">
    <source>
        <dbReference type="Proteomes" id="UP000887574"/>
    </source>
</evidence>
<feature type="signal peptide" evidence="1">
    <location>
        <begin position="1"/>
        <end position="17"/>
    </location>
</feature>
<sequence>MFAAAFVSCLLFMFVSATPIVLYLQQQEPNDLASLADYRMVASPVDRSSLVPQARYFGDYYPKYVISPGSELSATRGILPWKGRWL</sequence>